<dbReference type="RefSeq" id="WP_211858052.1">
    <property type="nucleotide sequence ID" value="NZ_JAAGBB010000091.1"/>
</dbReference>
<evidence type="ECO:0000313" key="1">
    <source>
        <dbReference type="EMBL" id="MBR0669226.1"/>
    </source>
</evidence>
<gene>
    <name evidence="1" type="ORF">GXW71_33055</name>
</gene>
<reference evidence="2" key="1">
    <citation type="journal article" date="2021" name="Syst. Appl. Microbiol.">
        <title>Roseomonas hellenica sp. nov., isolated from roots of wild-growing Alkanna tinctoria.</title>
        <authorList>
            <person name="Rat A."/>
            <person name="Naranjo H.D."/>
            <person name="Lebbe L."/>
            <person name="Cnockaert M."/>
            <person name="Krigas N."/>
            <person name="Grigoriadou K."/>
            <person name="Maloupa E."/>
            <person name="Willems A."/>
        </authorList>
    </citation>
    <scope>NUCLEOTIDE SEQUENCE [LARGE SCALE GENOMIC DNA]</scope>
    <source>
        <strain evidence="2">LMG 31523</strain>
    </source>
</reference>
<dbReference type="Pfam" id="PF09898">
    <property type="entry name" value="DUF2125"/>
    <property type="match status" value="1"/>
</dbReference>
<protein>
    <submittedName>
        <fullName evidence="1">DUF2125 domain-containing protein</fullName>
    </submittedName>
</protein>
<proteinExistence type="predicted"/>
<keyword evidence="2" id="KW-1185">Reference proteome</keyword>
<comment type="caution">
    <text evidence="1">The sequence shown here is derived from an EMBL/GenBank/DDBJ whole genome shotgun (WGS) entry which is preliminary data.</text>
</comment>
<evidence type="ECO:0000313" key="2">
    <source>
        <dbReference type="Proteomes" id="UP001196870"/>
    </source>
</evidence>
<name>A0ABS5F9K0_9PROT</name>
<dbReference type="Proteomes" id="UP001196870">
    <property type="component" value="Unassembled WGS sequence"/>
</dbReference>
<sequence length="366" mass="39109">MTAKPMRAVLAAFLLLAGLAAAHSVLWRWMGGQLDRGFAAWVEQRRALGWVVEHAPPIRGGWPLAATLTIPGLRVVATGPALPGDAEWQAEALVLRVAPPRLDQVVLEARGRQRLRFGTVELPFAADRLDATLPLESGVPLREGEFLAERLRMSTPAGPLDLQNARIGIETRTTATEAEPALTLSLTLEALDLPPDVAAQPALGAFGRRIESLAAEAVLTGPLPGGRDPVARAEQWRDNGGTLELRSLNLRWGPVSGGATATLTLDETLQPMGTATLRVAGAGEAIRALSVAGVLTPRAAGTATAAVMLLQRPAEDGGPPQVELPLTLQERQVTVARVPVLRLQAVEWPRERRAEPTEDPTLPRRR</sequence>
<dbReference type="InterPro" id="IPR018666">
    <property type="entry name" value="DUF2125"/>
</dbReference>
<accession>A0ABS5F9K0</accession>
<organism evidence="1 2">
    <name type="scientific">Plastoroseomonas hellenica</name>
    <dbReference type="NCBI Taxonomy" id="2687306"/>
    <lineage>
        <taxon>Bacteria</taxon>
        <taxon>Pseudomonadati</taxon>
        <taxon>Pseudomonadota</taxon>
        <taxon>Alphaproteobacteria</taxon>
        <taxon>Acetobacterales</taxon>
        <taxon>Acetobacteraceae</taxon>
        <taxon>Plastoroseomonas</taxon>
    </lineage>
</organism>
<dbReference type="EMBL" id="JAAGBB010000091">
    <property type="protein sequence ID" value="MBR0669226.1"/>
    <property type="molecule type" value="Genomic_DNA"/>
</dbReference>